<dbReference type="WBParaSite" id="ES5_v2.g6729.t1">
    <property type="protein sequence ID" value="ES5_v2.g6729.t1"/>
    <property type="gene ID" value="ES5_v2.g6729"/>
</dbReference>
<protein>
    <submittedName>
        <fullName evidence="2">Uncharacterized protein</fullName>
    </submittedName>
</protein>
<proteinExistence type="predicted"/>
<organism evidence="1 2">
    <name type="scientific">Panagrolaimus sp. ES5</name>
    <dbReference type="NCBI Taxonomy" id="591445"/>
    <lineage>
        <taxon>Eukaryota</taxon>
        <taxon>Metazoa</taxon>
        <taxon>Ecdysozoa</taxon>
        <taxon>Nematoda</taxon>
        <taxon>Chromadorea</taxon>
        <taxon>Rhabditida</taxon>
        <taxon>Tylenchina</taxon>
        <taxon>Panagrolaimomorpha</taxon>
        <taxon>Panagrolaimoidea</taxon>
        <taxon>Panagrolaimidae</taxon>
        <taxon>Panagrolaimus</taxon>
    </lineage>
</organism>
<reference evidence="2" key="1">
    <citation type="submission" date="2022-11" db="UniProtKB">
        <authorList>
            <consortium name="WormBaseParasite"/>
        </authorList>
    </citation>
    <scope>IDENTIFICATION</scope>
</reference>
<evidence type="ECO:0000313" key="2">
    <source>
        <dbReference type="WBParaSite" id="ES5_v2.g6729.t1"/>
    </source>
</evidence>
<dbReference type="Proteomes" id="UP000887579">
    <property type="component" value="Unplaced"/>
</dbReference>
<name>A0AC34GQK5_9BILA</name>
<accession>A0AC34GQK5</accession>
<evidence type="ECO:0000313" key="1">
    <source>
        <dbReference type="Proteomes" id="UP000887579"/>
    </source>
</evidence>
<sequence length="1200" mass="134468">MERTAASERTRRQVTKRVAFSPEPSGISNLKKVAPESKVSSKNNKKKSNTTEKKAPLPRKSLPASFNASKPTNDVFNKSAIESSIAIINQKPTPERKGGRLKLKTFAEIPSSSNGTKVNEDVAEEREVPKEQVSKAPKASRKSVPDVIRPRKGLLALKRYVPPPDDEEISEKPQSSQASSSTFSPNKYIKPTAEEKEVDLCVADPVNIPSIAEESQIINAVPTVTEVEKDAFKEIENDVVMVDEKDDSLTEKNETQINEVKNTDIQTENIITPSINNAETVAENNIIIAEETKNENTVFEKPKKISKKVSPLKISLSKHRPSLPAIPSRSPPATIERPSFSGRTRKPARSKEYPGHEDTLPSSSSAHRKRSKIPKAFMPPVSVPSTPAPMTPIQELMNIMERAGDLKYHRGGPPHGYMNPLQLPPPPGYMNSLQLPPPPIPPIPPPMLSPPLPTVSTDLPAHLAAYLPDRPHRSKSKNIMDFAPSLVSKDIKRKSLTGTVDEKLRSPSSSQSTTYTSVVEPMVIDDVCLDESITVEEEDINISGNFEIEDDTIFEDQIQYLKSLHPHLQKSFEALEENYEDEYFLREILTRDIINSEQIIPDEEELDVDGTESVKSLNYNLTFSAMKYANSFIKMFPHIDRVSLDEIPQHIETFLKERDATGINLMVFYEIIQKQCCMERAVKKHVNPLASYYLYSLQNATLLRSKIFVHFSYELVKAHEWLIRHLEEDVLASYLMILKFLQAAGTTLGNILITSANPTDATNITVNEHIRDMLEEKIRDPFSRMLTHLDRKLTNHSTFLMLISPGIKLQNEMTNAVYHAHEQLFGGLTNMGCTIEKIIIKDDDDLSEDFTVINACDFAVNFIKNKIVDAVKRRPNERIFIASWGVTCLFVHEAVIDVDGVSGIIDLAMPIKSKIGSRGKIGDKILLTYCPTMVVSGEDSGDVPDTAEMLNNFHISTGLCVVGNADSSLIVEPSLLAKYGITQACISRIILNHVMDFIERVVKDTHNNIHTKKLEVDYPYIITEDLNDHVMRDDTAYGVEETFLDDEEDPSTKPKELIVLNQSPESGEPVPEEEDDDFDSSSEIIKTELEPLAMKPEYPDVVKSEFVENVKSEIVEHPQAYGYDPSPYPIDYLQPMIINAVPEAGDVLNEFLDNNINYETMEVIPEGPPEEVYDEEMEFEEQMAAEAIEGGYTGEQNGYE</sequence>